<dbReference type="UniPathway" id="UPA00034">
    <property type="reaction ID" value="UER00017"/>
</dbReference>
<dbReference type="PIRSF" id="PIRSF001365">
    <property type="entry name" value="DHDPS"/>
    <property type="match status" value="1"/>
</dbReference>
<comment type="catalytic activity">
    <reaction evidence="11 12">
        <text>L-aspartate 4-semialdehyde + pyruvate = (2S,4S)-4-hydroxy-2,3,4,5-tetrahydrodipicolinate + H2O + H(+)</text>
        <dbReference type="Rhea" id="RHEA:34171"/>
        <dbReference type="ChEBI" id="CHEBI:15361"/>
        <dbReference type="ChEBI" id="CHEBI:15377"/>
        <dbReference type="ChEBI" id="CHEBI:15378"/>
        <dbReference type="ChEBI" id="CHEBI:67139"/>
        <dbReference type="ChEBI" id="CHEBI:537519"/>
        <dbReference type="EC" id="4.3.3.7"/>
    </reaction>
</comment>
<evidence type="ECO:0000256" key="14">
    <source>
        <dbReference type="PIRSR" id="PIRSR001365-1"/>
    </source>
</evidence>
<dbReference type="InterPro" id="IPR002220">
    <property type="entry name" value="DapA-like"/>
</dbReference>
<evidence type="ECO:0000256" key="12">
    <source>
        <dbReference type="HAMAP-Rule" id="MF_00418"/>
    </source>
</evidence>
<keyword evidence="17" id="KW-1185">Reference proteome</keyword>
<feature type="site" description="Part of a proton relay during catalysis" evidence="12">
    <location>
        <position position="112"/>
    </location>
</feature>
<comment type="function">
    <text evidence="1 12">Catalyzes the condensation of (S)-aspartate-beta-semialdehyde [(S)-ASA] and pyruvate to 4-hydroxy-tetrahydrodipicolinate (HTPA).</text>
</comment>
<name>A0A7Y6B4X2_9SPHN</name>
<dbReference type="Proteomes" id="UP000536441">
    <property type="component" value="Unassembled WGS sequence"/>
</dbReference>
<evidence type="ECO:0000256" key="15">
    <source>
        <dbReference type="PIRSR" id="PIRSR001365-2"/>
    </source>
</evidence>
<evidence type="ECO:0000256" key="5">
    <source>
        <dbReference type="ARBA" id="ARBA00022490"/>
    </source>
</evidence>
<dbReference type="PANTHER" id="PTHR12128">
    <property type="entry name" value="DIHYDRODIPICOLINATE SYNTHASE"/>
    <property type="match status" value="1"/>
</dbReference>
<comment type="caution">
    <text evidence="12">Was originally thought to be a dihydrodipicolinate synthase (DHDPS), catalyzing the condensation of (S)-aspartate-beta-semialdehyde [(S)-ASA] and pyruvate to dihydrodipicolinate (DHDP). However, it was shown in E.coli that the product of the enzymatic reaction is not dihydrodipicolinate but in fact (4S)-4-hydroxy-2,3,4,5-tetrahydro-(2S)-dipicolinic acid (HTPA), and that the consecutive dehydration reaction leading to DHDP is not spontaneous but catalyzed by DapB.</text>
</comment>
<evidence type="ECO:0000256" key="3">
    <source>
        <dbReference type="ARBA" id="ARBA00007592"/>
    </source>
</evidence>
<dbReference type="InterPro" id="IPR020624">
    <property type="entry name" value="Schiff_base-form_aldolases_CS"/>
</dbReference>
<evidence type="ECO:0000313" key="16">
    <source>
        <dbReference type="EMBL" id="NUU47517.1"/>
    </source>
</evidence>
<dbReference type="GO" id="GO:0005829">
    <property type="term" value="C:cytosol"/>
    <property type="evidence" value="ECO:0007669"/>
    <property type="project" value="TreeGrafter"/>
</dbReference>
<dbReference type="Pfam" id="PF00701">
    <property type="entry name" value="DHDPS"/>
    <property type="match status" value="1"/>
</dbReference>
<dbReference type="PANTHER" id="PTHR12128:SF66">
    <property type="entry name" value="4-HYDROXY-2-OXOGLUTARATE ALDOLASE, MITOCHONDRIAL"/>
    <property type="match status" value="1"/>
</dbReference>
<keyword evidence="5 12" id="KW-0963">Cytoplasm</keyword>
<organism evidence="16 17">
    <name type="scientific">Sphingomonas zeae</name>
    <dbReference type="NCBI Taxonomy" id="1646122"/>
    <lineage>
        <taxon>Bacteria</taxon>
        <taxon>Pseudomonadati</taxon>
        <taxon>Pseudomonadota</taxon>
        <taxon>Alphaproteobacteria</taxon>
        <taxon>Sphingomonadales</taxon>
        <taxon>Sphingomonadaceae</taxon>
        <taxon>Sphingomonas</taxon>
    </lineage>
</organism>
<evidence type="ECO:0000256" key="1">
    <source>
        <dbReference type="ARBA" id="ARBA00003294"/>
    </source>
</evidence>
<dbReference type="GO" id="GO:0008840">
    <property type="term" value="F:4-hydroxy-tetrahydrodipicolinate synthase activity"/>
    <property type="evidence" value="ECO:0007669"/>
    <property type="project" value="UniProtKB-UniRule"/>
</dbReference>
<dbReference type="EMBL" id="JABMCH010000064">
    <property type="protein sequence ID" value="NUU47517.1"/>
    <property type="molecule type" value="Genomic_DNA"/>
</dbReference>
<reference evidence="16 17" key="1">
    <citation type="submission" date="2020-05" db="EMBL/GenBank/DDBJ databases">
        <title>Genome Sequencing of Type Strains.</title>
        <authorList>
            <person name="Lemaire J.F."/>
            <person name="Inderbitzin P."/>
            <person name="Gregorio O.A."/>
            <person name="Collins S.B."/>
            <person name="Wespe N."/>
            <person name="Knight-Connoni V."/>
        </authorList>
    </citation>
    <scope>NUCLEOTIDE SEQUENCE [LARGE SCALE GENOMIC DNA]</scope>
    <source>
        <strain evidence="16 17">DSM 100049</strain>
    </source>
</reference>
<dbReference type="PROSITE" id="PS00665">
    <property type="entry name" value="DHDPS_1"/>
    <property type="match status" value="1"/>
</dbReference>
<evidence type="ECO:0000256" key="4">
    <source>
        <dbReference type="ARBA" id="ARBA00012086"/>
    </source>
</evidence>
<comment type="subunit">
    <text evidence="12">Homotetramer; dimer of dimers.</text>
</comment>
<evidence type="ECO:0000256" key="13">
    <source>
        <dbReference type="PIRNR" id="PIRNR001365"/>
    </source>
</evidence>
<comment type="subcellular location">
    <subcellularLocation>
        <location evidence="12">Cytoplasm</location>
    </subcellularLocation>
</comment>
<sequence>MFSGSIPALVTPFDDRGDHVGGAFDEAKFRDFVEWQIVEGSTALVACGTTGEAATMPKDEHFHVVRVCVDQARGRVPVIAGAGSNDTIVAIENLKAAQEAGADAALMVPPYYNRPSQDGIALHFAKLAENAPLPIILYNVPGRTVTDIQPATLIRIVQAAPDVFVGVKDASGALARISHHRGALGADFCQLSGNDDLALAFNAMGGVGCISVTANVAPRLCAEFQAACAAGDMARALELHDRLFPLHEAMFTDASPGPVKYALSRIMPHFPMGVRLPMTWPSQASRAQVDAALAHAGLI</sequence>
<dbReference type="InterPro" id="IPR005263">
    <property type="entry name" value="DapA"/>
</dbReference>
<proteinExistence type="inferred from homology"/>
<feature type="active site" description="Proton donor/acceptor" evidence="12 14">
    <location>
        <position position="138"/>
    </location>
</feature>
<keyword evidence="10 12" id="KW-0704">Schiff base</keyword>
<evidence type="ECO:0000256" key="8">
    <source>
        <dbReference type="ARBA" id="ARBA00023154"/>
    </source>
</evidence>
<dbReference type="PRINTS" id="PR00146">
    <property type="entry name" value="DHPICSNTHASE"/>
</dbReference>
<dbReference type="GO" id="GO:0019877">
    <property type="term" value="P:diaminopimelate biosynthetic process"/>
    <property type="evidence" value="ECO:0007669"/>
    <property type="project" value="UniProtKB-UniRule"/>
</dbReference>
<dbReference type="SUPFAM" id="SSF51569">
    <property type="entry name" value="Aldolase"/>
    <property type="match status" value="1"/>
</dbReference>
<feature type="binding site" evidence="12 15">
    <location>
        <position position="50"/>
    </location>
    <ligand>
        <name>pyruvate</name>
        <dbReference type="ChEBI" id="CHEBI:15361"/>
    </ligand>
</feature>
<keyword evidence="7 12" id="KW-0220">Diaminopimelate biosynthesis</keyword>
<keyword evidence="8 12" id="KW-0457">Lysine biosynthesis</keyword>
<dbReference type="SMART" id="SM01130">
    <property type="entry name" value="DHDPS"/>
    <property type="match status" value="1"/>
</dbReference>
<feature type="site" description="Part of a proton relay during catalysis" evidence="12">
    <location>
        <position position="49"/>
    </location>
</feature>
<evidence type="ECO:0000256" key="9">
    <source>
        <dbReference type="ARBA" id="ARBA00023239"/>
    </source>
</evidence>
<comment type="pathway">
    <text evidence="2 12">Amino-acid biosynthesis; L-lysine biosynthesis via DAP pathway; (S)-tetrahydrodipicolinate from L-aspartate: step 3/4.</text>
</comment>
<evidence type="ECO:0000256" key="7">
    <source>
        <dbReference type="ARBA" id="ARBA00022915"/>
    </source>
</evidence>
<dbReference type="RefSeq" id="WP_175312118.1">
    <property type="nucleotide sequence ID" value="NZ_CBCRYR010000001.1"/>
</dbReference>
<dbReference type="EC" id="4.3.3.7" evidence="4 12"/>
<dbReference type="NCBIfam" id="TIGR00674">
    <property type="entry name" value="dapA"/>
    <property type="match status" value="1"/>
</dbReference>
<accession>A0A7Y6B4X2</accession>
<dbReference type="AlphaFoldDB" id="A0A7Y6B4X2"/>
<protein>
    <recommendedName>
        <fullName evidence="4 12">4-hydroxy-tetrahydrodipicolinate synthase</fullName>
        <shortName evidence="12">HTPA synthase</shortName>
        <ecNumber evidence="4 12">4.3.3.7</ecNumber>
    </recommendedName>
</protein>
<dbReference type="Gene3D" id="3.20.20.70">
    <property type="entry name" value="Aldolase class I"/>
    <property type="match status" value="1"/>
</dbReference>
<keyword evidence="9 12" id="KW-0456">Lyase</keyword>
<comment type="similarity">
    <text evidence="3 12 13">Belongs to the DapA family.</text>
</comment>
<evidence type="ECO:0000256" key="6">
    <source>
        <dbReference type="ARBA" id="ARBA00022605"/>
    </source>
</evidence>
<dbReference type="InterPro" id="IPR013785">
    <property type="entry name" value="Aldolase_TIM"/>
</dbReference>
<feature type="active site" description="Schiff-base intermediate with substrate" evidence="12 14">
    <location>
        <position position="168"/>
    </location>
</feature>
<comment type="caution">
    <text evidence="16">The sequence shown here is derived from an EMBL/GenBank/DDBJ whole genome shotgun (WGS) entry which is preliminary data.</text>
</comment>
<evidence type="ECO:0000256" key="2">
    <source>
        <dbReference type="ARBA" id="ARBA00005120"/>
    </source>
</evidence>
<keyword evidence="6 12" id="KW-0028">Amino-acid biosynthesis</keyword>
<feature type="binding site" evidence="12 15">
    <location>
        <position position="210"/>
    </location>
    <ligand>
        <name>pyruvate</name>
        <dbReference type="ChEBI" id="CHEBI:15361"/>
    </ligand>
</feature>
<dbReference type="HAMAP" id="MF_00418">
    <property type="entry name" value="DapA"/>
    <property type="match status" value="1"/>
</dbReference>
<evidence type="ECO:0000256" key="10">
    <source>
        <dbReference type="ARBA" id="ARBA00023270"/>
    </source>
</evidence>
<gene>
    <name evidence="12" type="primary">dapA</name>
    <name evidence="16" type="ORF">HP438_11075</name>
</gene>
<dbReference type="GO" id="GO:0009089">
    <property type="term" value="P:lysine biosynthetic process via diaminopimelate"/>
    <property type="evidence" value="ECO:0007669"/>
    <property type="project" value="UniProtKB-UniRule"/>
</dbReference>
<evidence type="ECO:0000256" key="11">
    <source>
        <dbReference type="ARBA" id="ARBA00047836"/>
    </source>
</evidence>
<dbReference type="CDD" id="cd00950">
    <property type="entry name" value="DHDPS"/>
    <property type="match status" value="1"/>
</dbReference>
<evidence type="ECO:0000313" key="17">
    <source>
        <dbReference type="Proteomes" id="UP000536441"/>
    </source>
</evidence>